<name>A0ABV1I2L0_9FIRM</name>
<dbReference type="PROSITE" id="PS01229">
    <property type="entry name" value="COF_2"/>
    <property type="match status" value="1"/>
</dbReference>
<sequence>MDRKLIFLDIDGTILAHGEEVHPAVLEGLRRARNKGHMVFISTGRSHGSVPPEILDMETDGLICSAGSDIWIHGQRAWSAALDTALVEKACEVLDRLDAICLLEGSENIYMSERGGDFLREKDKPGDNSELARWKFYFRTAGNLLPIKEWRQTHIPIPKVTFLVWGKERMEQLIEELKQDFYIAFFETTTEGVYNGELISLTENKGTAIRRTAELLHENADNTIAFGDSMNDYQMIRDAACGVAMGNADEKLKAIADRVCETVWEDGVICELKRMHII</sequence>
<protein>
    <submittedName>
        <fullName evidence="1">HAD family hydrolase</fullName>
        <ecNumber evidence="1">3.1.3.-</ecNumber>
    </submittedName>
</protein>
<dbReference type="Proteomes" id="UP001470288">
    <property type="component" value="Unassembled WGS sequence"/>
</dbReference>
<gene>
    <name evidence="1" type="ORF">WMO62_11420</name>
</gene>
<accession>A0ABV1I2L0</accession>
<evidence type="ECO:0000313" key="2">
    <source>
        <dbReference type="Proteomes" id="UP001470288"/>
    </source>
</evidence>
<evidence type="ECO:0000313" key="1">
    <source>
        <dbReference type="EMBL" id="MEQ2579432.1"/>
    </source>
</evidence>
<dbReference type="RefSeq" id="WP_349144721.1">
    <property type="nucleotide sequence ID" value="NZ_JBBMFC010000020.1"/>
</dbReference>
<proteinExistence type="predicted"/>
<keyword evidence="2" id="KW-1185">Reference proteome</keyword>
<dbReference type="Gene3D" id="3.40.50.1000">
    <property type="entry name" value="HAD superfamily/HAD-like"/>
    <property type="match status" value="1"/>
</dbReference>
<keyword evidence="1" id="KW-0378">Hydrolase</keyword>
<dbReference type="InterPro" id="IPR000150">
    <property type="entry name" value="Cof"/>
</dbReference>
<dbReference type="InterPro" id="IPR023214">
    <property type="entry name" value="HAD_sf"/>
</dbReference>
<reference evidence="1 2" key="1">
    <citation type="submission" date="2024-03" db="EMBL/GenBank/DDBJ databases">
        <title>Human intestinal bacterial collection.</title>
        <authorList>
            <person name="Pauvert C."/>
            <person name="Hitch T.C.A."/>
            <person name="Clavel T."/>
        </authorList>
    </citation>
    <scope>NUCLEOTIDE SEQUENCE [LARGE SCALE GENOMIC DNA]</scope>
    <source>
        <strain evidence="1 2">CLA-AA-H78B</strain>
    </source>
</reference>
<dbReference type="SFLD" id="SFLDS00003">
    <property type="entry name" value="Haloacid_Dehalogenase"/>
    <property type="match status" value="1"/>
</dbReference>
<dbReference type="SUPFAM" id="SSF56784">
    <property type="entry name" value="HAD-like"/>
    <property type="match status" value="1"/>
</dbReference>
<dbReference type="EC" id="3.1.3.-" evidence="1"/>
<dbReference type="Pfam" id="PF08282">
    <property type="entry name" value="Hydrolase_3"/>
    <property type="match status" value="1"/>
</dbReference>
<dbReference type="EMBL" id="JBBMFC010000020">
    <property type="protein sequence ID" value="MEQ2579432.1"/>
    <property type="molecule type" value="Genomic_DNA"/>
</dbReference>
<dbReference type="PANTHER" id="PTHR10000:SF8">
    <property type="entry name" value="HAD SUPERFAMILY HYDROLASE-LIKE, TYPE 3"/>
    <property type="match status" value="1"/>
</dbReference>
<comment type="caution">
    <text evidence="1">The sequence shown here is derived from an EMBL/GenBank/DDBJ whole genome shotgun (WGS) entry which is preliminary data.</text>
</comment>
<dbReference type="PANTHER" id="PTHR10000">
    <property type="entry name" value="PHOSPHOSERINE PHOSPHATASE"/>
    <property type="match status" value="1"/>
</dbReference>
<dbReference type="Gene3D" id="3.30.1240.10">
    <property type="match status" value="1"/>
</dbReference>
<organism evidence="1 2">
    <name type="scientific">Hominiventricola aquisgranensis</name>
    <dbReference type="NCBI Taxonomy" id="3133164"/>
    <lineage>
        <taxon>Bacteria</taxon>
        <taxon>Bacillati</taxon>
        <taxon>Bacillota</taxon>
        <taxon>Clostridia</taxon>
        <taxon>Lachnospirales</taxon>
        <taxon>Lachnospiraceae</taxon>
        <taxon>Hominiventricola</taxon>
    </lineage>
</organism>
<dbReference type="NCBIfam" id="TIGR00099">
    <property type="entry name" value="Cof-subfamily"/>
    <property type="match status" value="1"/>
</dbReference>
<dbReference type="GO" id="GO:0016787">
    <property type="term" value="F:hydrolase activity"/>
    <property type="evidence" value="ECO:0007669"/>
    <property type="project" value="UniProtKB-KW"/>
</dbReference>
<dbReference type="InterPro" id="IPR036412">
    <property type="entry name" value="HAD-like_sf"/>
</dbReference>
<dbReference type="PROSITE" id="PS01228">
    <property type="entry name" value="COF_1"/>
    <property type="match status" value="1"/>
</dbReference>
<dbReference type="SFLD" id="SFLDG01140">
    <property type="entry name" value="C2.B:_Phosphomannomutase_and_P"/>
    <property type="match status" value="1"/>
</dbReference>